<evidence type="ECO:0000313" key="7">
    <source>
        <dbReference type="EMBL" id="NYE42978.1"/>
    </source>
</evidence>
<keyword evidence="6" id="KW-0808">Transferase</keyword>
<dbReference type="Pfam" id="PF00266">
    <property type="entry name" value="Aminotran_5"/>
    <property type="match status" value="1"/>
</dbReference>
<dbReference type="PANTHER" id="PTHR43092">
    <property type="entry name" value="L-CYSTEINE DESULFHYDRASE"/>
    <property type="match status" value="1"/>
</dbReference>
<feature type="domain" description="Aminotransferase class V" evidence="5">
    <location>
        <begin position="61"/>
        <end position="387"/>
    </location>
</feature>
<dbReference type="InterPro" id="IPR015422">
    <property type="entry name" value="PyrdxlP-dep_Trfase_small"/>
</dbReference>
<dbReference type="GO" id="GO:0008483">
    <property type="term" value="F:transaminase activity"/>
    <property type="evidence" value="ECO:0007669"/>
    <property type="project" value="UniProtKB-KW"/>
</dbReference>
<dbReference type="InterPro" id="IPR015424">
    <property type="entry name" value="PyrdxlP-dep_Trfase"/>
</dbReference>
<proteinExistence type="inferred from homology"/>
<dbReference type="Proteomes" id="UP000498980">
    <property type="component" value="Unassembled WGS sequence"/>
</dbReference>
<comment type="cofactor">
    <cofactor evidence="1 4">
        <name>pyridoxal 5'-phosphate</name>
        <dbReference type="ChEBI" id="CHEBI:597326"/>
    </cofactor>
</comment>
<dbReference type="EC" id="5.1.1.17" evidence="7"/>
<dbReference type="InterPro" id="IPR020578">
    <property type="entry name" value="Aminotrans_V_PyrdxlP_BS"/>
</dbReference>
<evidence type="ECO:0000313" key="8">
    <source>
        <dbReference type="Proteomes" id="UP000498980"/>
    </source>
</evidence>
<organism evidence="6 8">
    <name type="scientific">Streptomyces fulvorobeus</name>
    <dbReference type="NCBI Taxonomy" id="284028"/>
    <lineage>
        <taxon>Bacteria</taxon>
        <taxon>Bacillati</taxon>
        <taxon>Actinomycetota</taxon>
        <taxon>Actinomycetes</taxon>
        <taxon>Kitasatosporales</taxon>
        <taxon>Streptomycetaceae</taxon>
        <taxon>Streptomyces</taxon>
    </lineage>
</organism>
<evidence type="ECO:0000256" key="2">
    <source>
        <dbReference type="ARBA" id="ARBA00022898"/>
    </source>
</evidence>
<reference evidence="6 8" key="1">
    <citation type="submission" date="2020-05" db="EMBL/GenBank/DDBJ databases">
        <title>Whole genome shotgun sequence of Streptomyces fulvorobeus NBRC 15897.</title>
        <authorList>
            <person name="Komaki H."/>
            <person name="Tamura T."/>
        </authorList>
    </citation>
    <scope>NUCLEOTIDE SEQUENCE [LARGE SCALE GENOMIC DNA]</scope>
    <source>
        <strain evidence="6 8">NBRC 15897</strain>
    </source>
</reference>
<evidence type="ECO:0000256" key="1">
    <source>
        <dbReference type="ARBA" id="ARBA00001933"/>
    </source>
</evidence>
<sequence>MADTDWAGARERMLLDPAVVNLNTGSGGPLPRSVFERVTALRGRLAHAPMDFLLREVPPLLWRARESLAAFVGSEPHRLVLTTNVTAAVNLVASSLRPAAPGEILMSDQEYAPMRWCWERVAQEHGLTVRTFRLPRMPRDPQEIVDAAVGAMNGRTRLLFFSHVVSSTGLVLPAARLCEEARRRSVLTVVDGAHAPAFTALDLAALPCDFYAGSGHKWLLAPTGVGFLHIGADRAQTLRPPQVSWAYHPPATGGEPDARDRFGSTPRLRRLECEGTRDICPWLTLPEAIGFQAELGHDRVRARMRETAGYARQRLTGWCGLEAATPEPAELSGGMVAFRLPRGTDADGLRDGLWERFRIESAVAGRPDGPLIRVSAHFYTTEAEIDVLAQALKDAQDRGSIPQK</sequence>
<dbReference type="Gene3D" id="3.40.640.10">
    <property type="entry name" value="Type I PLP-dependent aspartate aminotransferase-like (Major domain)"/>
    <property type="match status" value="1"/>
</dbReference>
<name>A0A7J0CAC7_9ACTN</name>
<comment type="caution">
    <text evidence="6">The sequence shown here is derived from an EMBL/GenBank/DDBJ whole genome shotgun (WGS) entry which is preliminary data.</text>
</comment>
<reference evidence="7 9" key="2">
    <citation type="submission" date="2020-07" db="EMBL/GenBank/DDBJ databases">
        <title>Sequencing the genomes of 1000 actinobacteria strains.</title>
        <authorList>
            <person name="Klenk H.-P."/>
        </authorList>
    </citation>
    <scope>NUCLEOTIDE SEQUENCE [LARGE SCALE GENOMIC DNA]</scope>
    <source>
        <strain evidence="7 9">DSM 41455</strain>
    </source>
</reference>
<dbReference type="PANTHER" id="PTHR43092:SF2">
    <property type="entry name" value="HERCYNYLCYSTEINE SULFOXIDE LYASE"/>
    <property type="match status" value="1"/>
</dbReference>
<protein>
    <submittedName>
        <fullName evidence="6">Aminotransferase class V</fullName>
    </submittedName>
    <submittedName>
        <fullName evidence="7">Isopenicillin-N epimerase</fullName>
        <ecNumber evidence="7">5.1.1.17</ecNumber>
    </submittedName>
</protein>
<evidence type="ECO:0000259" key="5">
    <source>
        <dbReference type="Pfam" id="PF00266"/>
    </source>
</evidence>
<keyword evidence="8" id="KW-1185">Reference proteome</keyword>
<evidence type="ECO:0000313" key="9">
    <source>
        <dbReference type="Proteomes" id="UP000530403"/>
    </source>
</evidence>
<dbReference type="GO" id="GO:0045439">
    <property type="term" value="F:isopenicillin-N epimerase activity"/>
    <property type="evidence" value="ECO:0007669"/>
    <property type="project" value="UniProtKB-EC"/>
</dbReference>
<evidence type="ECO:0000256" key="4">
    <source>
        <dbReference type="RuleBase" id="RU004504"/>
    </source>
</evidence>
<accession>A0A7J0CAC7</accession>
<keyword evidence="2" id="KW-0663">Pyridoxal phosphate</keyword>
<keyword evidence="6" id="KW-0032">Aminotransferase</keyword>
<dbReference type="InterPro" id="IPR000192">
    <property type="entry name" value="Aminotrans_V_dom"/>
</dbReference>
<dbReference type="RefSeq" id="WP_173315978.1">
    <property type="nucleotide sequence ID" value="NZ_BAAAUE010000009.1"/>
</dbReference>
<dbReference type="PROSITE" id="PS00595">
    <property type="entry name" value="AA_TRANSFER_CLASS_5"/>
    <property type="match status" value="1"/>
</dbReference>
<dbReference type="EMBL" id="JACCCF010000001">
    <property type="protein sequence ID" value="NYE42978.1"/>
    <property type="molecule type" value="Genomic_DNA"/>
</dbReference>
<keyword evidence="7" id="KW-0413">Isomerase</keyword>
<dbReference type="SUPFAM" id="SSF53383">
    <property type="entry name" value="PLP-dependent transferases"/>
    <property type="match status" value="1"/>
</dbReference>
<dbReference type="InterPro" id="IPR015421">
    <property type="entry name" value="PyrdxlP-dep_Trfase_major"/>
</dbReference>
<comment type="similarity">
    <text evidence="3">Belongs to the class-V pyridoxal-phosphate-dependent aminotransferase family.</text>
</comment>
<dbReference type="Proteomes" id="UP000530403">
    <property type="component" value="Unassembled WGS sequence"/>
</dbReference>
<dbReference type="Gene3D" id="3.90.1150.10">
    <property type="entry name" value="Aspartate Aminotransferase, domain 1"/>
    <property type="match status" value="1"/>
</dbReference>
<dbReference type="AlphaFoldDB" id="A0A7J0CAC7"/>
<dbReference type="EMBL" id="BLWC01000001">
    <property type="protein sequence ID" value="GFM99412.1"/>
    <property type="molecule type" value="Genomic_DNA"/>
</dbReference>
<gene>
    <name evidence="7" type="ORF">HEB29_003989</name>
    <name evidence="6" type="ORF">Sfulv_42230</name>
</gene>
<evidence type="ECO:0000256" key="3">
    <source>
        <dbReference type="RuleBase" id="RU004075"/>
    </source>
</evidence>
<evidence type="ECO:0000313" key="6">
    <source>
        <dbReference type="EMBL" id="GFM99412.1"/>
    </source>
</evidence>